<evidence type="ECO:0000259" key="19">
    <source>
        <dbReference type="PROSITE" id="PS50255"/>
    </source>
</evidence>
<dbReference type="PROSITE" id="PS50255">
    <property type="entry name" value="CYTOCHROME_B5_2"/>
    <property type="match status" value="1"/>
</dbReference>
<evidence type="ECO:0000256" key="2">
    <source>
        <dbReference type="ARBA" id="ARBA00001970"/>
    </source>
</evidence>
<keyword evidence="8" id="KW-0479">Metal-binding</keyword>
<comment type="catalytic activity">
    <reaction evidence="12">
        <text>(S)-lactate + 2 Fe(III)-[cytochrome c] = 2 Fe(II)-[cytochrome c] + pyruvate + 2 H(+)</text>
        <dbReference type="Rhea" id="RHEA:19909"/>
        <dbReference type="Rhea" id="RHEA-COMP:10350"/>
        <dbReference type="Rhea" id="RHEA-COMP:14399"/>
        <dbReference type="ChEBI" id="CHEBI:15361"/>
        <dbReference type="ChEBI" id="CHEBI:15378"/>
        <dbReference type="ChEBI" id="CHEBI:16651"/>
        <dbReference type="ChEBI" id="CHEBI:29033"/>
        <dbReference type="ChEBI" id="CHEBI:29034"/>
        <dbReference type="EC" id="1.1.2.3"/>
    </reaction>
    <physiologicalReaction direction="left-to-right" evidence="12">
        <dbReference type="Rhea" id="RHEA:19910"/>
    </physiologicalReaction>
</comment>
<dbReference type="InterPro" id="IPR000262">
    <property type="entry name" value="FMN-dep_DH"/>
</dbReference>
<evidence type="ECO:0000256" key="8">
    <source>
        <dbReference type="ARBA" id="ARBA00022723"/>
    </source>
</evidence>
<evidence type="ECO:0000256" key="10">
    <source>
        <dbReference type="ARBA" id="ARBA00023004"/>
    </source>
</evidence>
<comment type="similarity">
    <text evidence="13">In the C-terminal section; belongs to the FMN-dependent alpha-hydroxy acid dehydrogenase family.</text>
</comment>
<dbReference type="SUPFAM" id="SSF55856">
    <property type="entry name" value="Cytochrome b5-like heme/steroid binding domain"/>
    <property type="match status" value="1"/>
</dbReference>
<dbReference type="InterPro" id="IPR036400">
    <property type="entry name" value="Cyt_B5-like_heme/steroid_sf"/>
</dbReference>
<dbReference type="InterPro" id="IPR013785">
    <property type="entry name" value="Aldolase_TIM"/>
</dbReference>
<keyword evidence="11" id="KW-0496">Mitochondrion</keyword>
<evidence type="ECO:0000256" key="18">
    <source>
        <dbReference type="SAM" id="Phobius"/>
    </source>
</evidence>
<dbReference type="SMART" id="SM01117">
    <property type="entry name" value="Cyt-b5"/>
    <property type="match status" value="1"/>
</dbReference>
<evidence type="ECO:0000256" key="4">
    <source>
        <dbReference type="ARBA" id="ARBA00011881"/>
    </source>
</evidence>
<dbReference type="Pfam" id="PF01070">
    <property type="entry name" value="FMN_dh"/>
    <property type="match status" value="1"/>
</dbReference>
<feature type="domain" description="FMN hydroxy acid dehydrogenase" evidence="20">
    <location>
        <begin position="179"/>
        <end position="537"/>
    </location>
</feature>
<evidence type="ECO:0000256" key="5">
    <source>
        <dbReference type="ARBA" id="ARBA00022617"/>
    </source>
</evidence>
<evidence type="ECO:0000259" key="20">
    <source>
        <dbReference type="PROSITE" id="PS51349"/>
    </source>
</evidence>
<evidence type="ECO:0000256" key="16">
    <source>
        <dbReference type="ARBA" id="ARBA00068515"/>
    </source>
</evidence>
<dbReference type="PROSITE" id="PS51349">
    <property type="entry name" value="FMN_HYDROXY_ACID_DH_2"/>
    <property type="match status" value="1"/>
</dbReference>
<feature type="domain" description="Cytochrome b5 heme-binding" evidence="19">
    <location>
        <begin position="73"/>
        <end position="153"/>
    </location>
</feature>
<dbReference type="EC" id="1.1.2.3" evidence="15"/>
<organism evidence="21">
    <name type="scientific">Phaffia rhodozyma</name>
    <name type="common">Yeast</name>
    <name type="synonym">Xanthophyllomyces dendrorhous</name>
    <dbReference type="NCBI Taxonomy" id="264483"/>
    <lineage>
        <taxon>Eukaryota</taxon>
        <taxon>Fungi</taxon>
        <taxon>Dikarya</taxon>
        <taxon>Basidiomycota</taxon>
        <taxon>Agaricomycotina</taxon>
        <taxon>Tremellomycetes</taxon>
        <taxon>Cystofilobasidiales</taxon>
        <taxon>Mrakiaceae</taxon>
        <taxon>Phaffia</taxon>
    </lineage>
</organism>
<keyword evidence="9" id="KW-0560">Oxidoreductase</keyword>
<keyword evidence="18" id="KW-0812">Transmembrane</keyword>
<comment type="similarity">
    <text evidence="14">In the N-terminal section; belongs to the cytochrome b5 family.</text>
</comment>
<keyword evidence="10" id="KW-0408">Iron</keyword>
<reference evidence="21" key="1">
    <citation type="submission" date="2014-08" db="EMBL/GenBank/DDBJ databases">
        <authorList>
            <person name="Sharma Rahul"/>
            <person name="Thines Marco"/>
        </authorList>
    </citation>
    <scope>NUCLEOTIDE SEQUENCE</scope>
</reference>
<dbReference type="Gene3D" id="3.20.20.70">
    <property type="entry name" value="Aldolase class I"/>
    <property type="match status" value="1"/>
</dbReference>
<dbReference type="GO" id="GO:0004460">
    <property type="term" value="F:L-lactate dehydrogenase (cytochrome) activity"/>
    <property type="evidence" value="ECO:0007669"/>
    <property type="project" value="UniProtKB-EC"/>
</dbReference>
<protein>
    <recommendedName>
        <fullName evidence="16">L-lactate dehydrogenase (cytochrome)</fullName>
        <ecNumber evidence="15">1.1.2.3</ecNumber>
    </recommendedName>
</protein>
<keyword evidence="7" id="KW-0288">FMN</keyword>
<keyword evidence="18" id="KW-1133">Transmembrane helix</keyword>
<name>A0A0F7SRZ6_PHARH</name>
<comment type="subunit">
    <text evidence="4">Homotetramer.</text>
</comment>
<dbReference type="GO" id="GO:0006089">
    <property type="term" value="P:lactate metabolic process"/>
    <property type="evidence" value="ECO:0007669"/>
    <property type="project" value="TreeGrafter"/>
</dbReference>
<dbReference type="GO" id="GO:0046872">
    <property type="term" value="F:metal ion binding"/>
    <property type="evidence" value="ECO:0007669"/>
    <property type="project" value="UniProtKB-KW"/>
</dbReference>
<feature type="compositionally biased region" description="Basic and acidic residues" evidence="17">
    <location>
        <begin position="69"/>
        <end position="87"/>
    </location>
</feature>
<dbReference type="Gene3D" id="3.10.120.10">
    <property type="entry name" value="Cytochrome b5-like heme/steroid binding domain"/>
    <property type="match status" value="1"/>
</dbReference>
<dbReference type="PANTHER" id="PTHR10578:SF101">
    <property type="entry name" value="L-LACTATE DEHYDROGENASE (CYTOCHROME B2)"/>
    <property type="match status" value="1"/>
</dbReference>
<feature type="transmembrane region" description="Helical" evidence="18">
    <location>
        <begin position="30"/>
        <end position="49"/>
    </location>
</feature>
<comment type="cofactor">
    <cofactor evidence="2">
        <name>heme b</name>
        <dbReference type="ChEBI" id="CHEBI:60344"/>
    </cofactor>
</comment>
<keyword evidence="18" id="KW-0472">Membrane</keyword>
<dbReference type="PROSITE" id="PS00557">
    <property type="entry name" value="FMN_HYDROXY_ACID_DH_1"/>
    <property type="match status" value="1"/>
</dbReference>
<evidence type="ECO:0000256" key="12">
    <source>
        <dbReference type="ARBA" id="ARBA00052399"/>
    </source>
</evidence>
<dbReference type="CDD" id="cd02922">
    <property type="entry name" value="FCB2_FMN"/>
    <property type="match status" value="1"/>
</dbReference>
<feature type="compositionally biased region" description="Polar residues" evidence="17">
    <location>
        <begin position="359"/>
        <end position="373"/>
    </location>
</feature>
<dbReference type="PANTHER" id="PTHR10578">
    <property type="entry name" value="S -2-HYDROXY-ACID OXIDASE-RELATED"/>
    <property type="match status" value="1"/>
</dbReference>
<comment type="cofactor">
    <cofactor evidence="1">
        <name>FMN</name>
        <dbReference type="ChEBI" id="CHEBI:58210"/>
    </cofactor>
</comment>
<dbReference type="InterPro" id="IPR037458">
    <property type="entry name" value="L-MDH/L-LDH_FMN-bd"/>
</dbReference>
<evidence type="ECO:0000256" key="3">
    <source>
        <dbReference type="ARBA" id="ARBA00004569"/>
    </source>
</evidence>
<proteinExistence type="inferred from homology"/>
<dbReference type="EMBL" id="LN483142">
    <property type="protein sequence ID" value="CED83265.1"/>
    <property type="molecule type" value="Genomic_DNA"/>
</dbReference>
<evidence type="ECO:0000256" key="1">
    <source>
        <dbReference type="ARBA" id="ARBA00001917"/>
    </source>
</evidence>
<keyword evidence="5" id="KW-0349">Heme</keyword>
<feature type="region of interest" description="Disordered" evidence="17">
    <location>
        <begin position="62"/>
        <end position="87"/>
    </location>
</feature>
<comment type="subcellular location">
    <subcellularLocation>
        <location evidence="3">Mitochondrion intermembrane space</location>
    </subcellularLocation>
</comment>
<evidence type="ECO:0000256" key="17">
    <source>
        <dbReference type="SAM" id="MobiDB-lite"/>
    </source>
</evidence>
<dbReference type="InterPro" id="IPR037396">
    <property type="entry name" value="FMN_HAD"/>
</dbReference>
<evidence type="ECO:0000256" key="6">
    <source>
        <dbReference type="ARBA" id="ARBA00022630"/>
    </source>
</evidence>
<dbReference type="Pfam" id="PF00173">
    <property type="entry name" value="Cyt-b5"/>
    <property type="match status" value="1"/>
</dbReference>
<dbReference type="AlphaFoldDB" id="A0A0F7SRZ6"/>
<dbReference type="SUPFAM" id="SSF51395">
    <property type="entry name" value="FMN-linked oxidoreductases"/>
    <property type="match status" value="1"/>
</dbReference>
<evidence type="ECO:0000256" key="9">
    <source>
        <dbReference type="ARBA" id="ARBA00023002"/>
    </source>
</evidence>
<evidence type="ECO:0000256" key="7">
    <source>
        <dbReference type="ARBA" id="ARBA00022643"/>
    </source>
</evidence>
<evidence type="ECO:0000313" key="21">
    <source>
        <dbReference type="EMBL" id="CED83265.1"/>
    </source>
</evidence>
<evidence type="ECO:0000256" key="14">
    <source>
        <dbReference type="ARBA" id="ARBA00061589"/>
    </source>
</evidence>
<dbReference type="InterPro" id="IPR008259">
    <property type="entry name" value="FMN_hydac_DH_AS"/>
</dbReference>
<evidence type="ECO:0000256" key="15">
    <source>
        <dbReference type="ARBA" id="ARBA00066458"/>
    </source>
</evidence>
<sequence length="537" mass="58473">MIASKFVKTSFTRLAASTRQSFSKPTSRRGLVALTTLTAVAIPSGFVYFRPSISLDSQAHPVKMTPETTHPETRVLSRSEVSDHKSPSDGGLWVIIDNAVYDVSNFLDQHPGGSGIIESNAGKDVTKLFKPIHPPNTIGTHLGQGVEKVGDCEPMGEEEAKSLMTDEEKRISEARSKLGHVDTVVNLDDFERVCKDILSKKALAYYSSGSDDEGTIRSNVSSFSRILFKPRVLRKVKDVSIETTILGHPSSSPIYISPAALARLGNEDGEMNLTKGAAQTGIIQVISSNASCSLDEMCDVRKENQPLFWQYYVNANRDLAYKALQNALDHKMNSIWVTVDAPVGGKREADLRVQLEENPPTNESSGKGGSTSEQMFSFVDPNLSWEDLKWMKERAPDVSFVIKGIGSVEDAVMAIEAGMNGIVISNHGGRQLNGGIPPIRILERLTTQHADLLAKHKTEIFLDGGIRRGTDVLKALCLGATAVGLGRTFLYAQSAWGTEGVVKAVEVMNDEIKLGMRLLGVTSLTELGPEYIEVLPM</sequence>
<feature type="region of interest" description="Disordered" evidence="17">
    <location>
        <begin position="353"/>
        <end position="373"/>
    </location>
</feature>
<keyword evidence="6" id="KW-0285">Flavoprotein</keyword>
<evidence type="ECO:0000256" key="13">
    <source>
        <dbReference type="ARBA" id="ARBA00061137"/>
    </source>
</evidence>
<dbReference type="GO" id="GO:0005758">
    <property type="term" value="C:mitochondrial intermembrane space"/>
    <property type="evidence" value="ECO:0007669"/>
    <property type="project" value="UniProtKB-SubCell"/>
</dbReference>
<accession>A0A0F7SRZ6</accession>
<dbReference type="InterPro" id="IPR001199">
    <property type="entry name" value="Cyt_B5-like_heme/steroid-bd"/>
</dbReference>
<dbReference type="FunFam" id="3.20.20.70:FF:000062">
    <property type="entry name" value="Cytochrome b2, mitochondrial, putative"/>
    <property type="match status" value="1"/>
</dbReference>
<evidence type="ECO:0000256" key="11">
    <source>
        <dbReference type="ARBA" id="ARBA00023128"/>
    </source>
</evidence>